<dbReference type="Gene3D" id="2.30.42.10">
    <property type="match status" value="1"/>
</dbReference>
<protein>
    <recommendedName>
        <fullName evidence="2">PDZ domain-containing protein</fullName>
    </recommendedName>
</protein>
<proteinExistence type="predicted"/>
<feature type="region of interest" description="Disordered" evidence="1">
    <location>
        <begin position="471"/>
        <end position="514"/>
    </location>
</feature>
<evidence type="ECO:0000313" key="3">
    <source>
        <dbReference type="EMBL" id="CAE8596852.1"/>
    </source>
</evidence>
<dbReference type="SUPFAM" id="SSF50156">
    <property type="entry name" value="PDZ domain-like"/>
    <property type="match status" value="1"/>
</dbReference>
<evidence type="ECO:0000313" key="4">
    <source>
        <dbReference type="Proteomes" id="UP000654075"/>
    </source>
</evidence>
<organism evidence="3 4">
    <name type="scientific">Polarella glacialis</name>
    <name type="common">Dinoflagellate</name>
    <dbReference type="NCBI Taxonomy" id="89957"/>
    <lineage>
        <taxon>Eukaryota</taxon>
        <taxon>Sar</taxon>
        <taxon>Alveolata</taxon>
        <taxon>Dinophyceae</taxon>
        <taxon>Suessiales</taxon>
        <taxon>Suessiaceae</taxon>
        <taxon>Polarella</taxon>
    </lineage>
</organism>
<feature type="compositionally biased region" description="Acidic residues" evidence="1">
    <location>
        <begin position="299"/>
        <end position="309"/>
    </location>
</feature>
<sequence>MEEEDTSFLTHPLQRQRPMADTSHGFSWSRLAFDAAATRLTQPPLPAWPRQLAARLAVHPELGAGIEVSFLEHRGYTLESLSPLPGQPDLLVGDLLIEVGGRSLALASEDEADEVLASELLDGVALLVERPWPERSEHPPKEVEAPMSTEGWQLAGSSDADFDAIRETLKSQDSSDRPEAPSPEAVPGLQGLLAGSPQGTGDFASAITGTGGEIFEEDRPQPRDQCAEDGKSTNADAAMEDTIEEYQEEEAENNLAEESTVATQTEAGKENIPEANKQQGVAKSEGSWDQKDLTQGTQDQEEEEDDEDEEILFRPYLGHEIISQTQEQQSQAEMYPLEVVALRPADVPRGDVDPHAVSPPSLSSAAGRSMSTGDEEPAALCKVIELEQWLGEVRLQEYLEPAARWCLEMGAVSLEEIAENIEDFGKDVALKPIERQRVQKWALQVLESSGGWPSSAGPEPCADEALSCPDARHEVAGQSSEQPHIPPAPSPANAQEGLDDQADDGPGQVASTPIYTARSTRLAVDSSGNTGLDLRWDKDWGIRVQHVDPLPGQPGLAEGDFIVAIDGCSLRHRTHEECDAVFAARLQNGAVLSVVRPQASLPSGNSGPGGKGKDGKGYPPPQALRAGGWGGGGKGRRAGHDANRMWNRFGRPPW</sequence>
<feature type="compositionally biased region" description="Basic and acidic residues" evidence="1">
    <location>
        <begin position="169"/>
        <end position="179"/>
    </location>
</feature>
<feature type="compositionally biased region" description="Acidic residues" evidence="1">
    <location>
        <begin position="238"/>
        <end position="252"/>
    </location>
</feature>
<accession>A0A813EFJ1</accession>
<dbReference type="OrthoDB" id="10464253at2759"/>
<dbReference type="AlphaFoldDB" id="A0A813EFJ1"/>
<reference evidence="3" key="1">
    <citation type="submission" date="2021-02" db="EMBL/GenBank/DDBJ databases">
        <authorList>
            <person name="Dougan E. K."/>
            <person name="Rhodes N."/>
            <person name="Thang M."/>
            <person name="Chan C."/>
        </authorList>
    </citation>
    <scope>NUCLEOTIDE SEQUENCE</scope>
</reference>
<feature type="region of interest" description="Disordered" evidence="1">
    <location>
        <begin position="169"/>
        <end position="309"/>
    </location>
</feature>
<evidence type="ECO:0000256" key="1">
    <source>
        <dbReference type="SAM" id="MobiDB-lite"/>
    </source>
</evidence>
<feature type="compositionally biased region" description="Polar residues" evidence="1">
    <location>
        <begin position="360"/>
        <end position="372"/>
    </location>
</feature>
<feature type="domain" description="PDZ" evidence="2">
    <location>
        <begin position="519"/>
        <end position="577"/>
    </location>
</feature>
<dbReference type="EMBL" id="CAJNNV010008960">
    <property type="protein sequence ID" value="CAE8596852.1"/>
    <property type="molecule type" value="Genomic_DNA"/>
</dbReference>
<dbReference type="InterPro" id="IPR036034">
    <property type="entry name" value="PDZ_sf"/>
</dbReference>
<name>A0A813EFJ1_POLGL</name>
<keyword evidence="4" id="KW-1185">Reference proteome</keyword>
<feature type="compositionally biased region" description="Basic and acidic residues" evidence="1">
    <location>
        <begin position="217"/>
        <end position="231"/>
    </location>
</feature>
<feature type="region of interest" description="Disordered" evidence="1">
    <location>
        <begin position="597"/>
        <end position="654"/>
    </location>
</feature>
<gene>
    <name evidence="3" type="ORF">PGLA1383_LOCUS15309</name>
</gene>
<comment type="caution">
    <text evidence="3">The sequence shown here is derived from an EMBL/GenBank/DDBJ whole genome shotgun (WGS) entry which is preliminary data.</text>
</comment>
<dbReference type="Proteomes" id="UP000654075">
    <property type="component" value="Unassembled WGS sequence"/>
</dbReference>
<dbReference type="PROSITE" id="PS50106">
    <property type="entry name" value="PDZ"/>
    <property type="match status" value="1"/>
</dbReference>
<evidence type="ECO:0000259" key="2">
    <source>
        <dbReference type="PROSITE" id="PS50106"/>
    </source>
</evidence>
<feature type="region of interest" description="Disordered" evidence="1">
    <location>
        <begin position="354"/>
        <end position="373"/>
    </location>
</feature>
<dbReference type="InterPro" id="IPR001478">
    <property type="entry name" value="PDZ"/>
</dbReference>